<dbReference type="SMART" id="SM00342">
    <property type="entry name" value="HTH_ARAC"/>
    <property type="match status" value="1"/>
</dbReference>
<dbReference type="Pfam" id="PF00072">
    <property type="entry name" value="Response_reg"/>
    <property type="match status" value="1"/>
</dbReference>
<dbReference type="AlphaFoldDB" id="A0A023DFI6"/>
<evidence type="ECO:0000313" key="11">
    <source>
        <dbReference type="EMBL" id="GAJ39978.1"/>
    </source>
</evidence>
<keyword evidence="6" id="KW-0238">DNA-binding</keyword>
<dbReference type="PROSITE" id="PS00041">
    <property type="entry name" value="HTH_ARAC_FAMILY_1"/>
    <property type="match status" value="1"/>
</dbReference>
<dbReference type="GO" id="GO:0003700">
    <property type="term" value="F:DNA-binding transcription factor activity"/>
    <property type="evidence" value="ECO:0007669"/>
    <property type="project" value="InterPro"/>
</dbReference>
<keyword evidence="12" id="KW-1185">Reference proteome</keyword>
<dbReference type="OrthoDB" id="342399at2"/>
<comment type="subcellular location">
    <subcellularLocation>
        <location evidence="1">Cytoplasm</location>
    </subcellularLocation>
</comment>
<accession>A0A023DFI6</accession>
<dbReference type="InterPro" id="IPR051552">
    <property type="entry name" value="HptR"/>
</dbReference>
<sequence length="409" mass="47613">MEKWKVLIADDEEIIREGIREAVNWDEFQMEVVAEAEDGEEALKLALKHGIHVLLVDLSMPIMDGITLMKHIRQKLPDCRMIVITGHDEFAYAQEALRLQVDDYILKPTNPKQLHEVISKVKQELEREREQKRYVELLSSQIQKNLPLLRQQFCLAWVAGEMTETEIMKQLQLLQLPSSCPNQVAIVYWSEFFANQPVMSERDKQLFLFAIENIISELLDVYEKVVFRDQFGLIVLCIWGRVTEEMWTQLEESVKKYLNVKVNIYTETVKGSLTQVADAYQQCKTRIYNESHISPIVRRAKQYIQEHFSEPDLTLESVAQSLNVSPVYLSRIIKQELGTSFVSLLTKTRIKKAIELLTSTDLSIHEISERVGYDTQHYFSTAFKKVVGVSPNQYRKRVLLPDSMRKHHL</sequence>
<dbReference type="InterPro" id="IPR001789">
    <property type="entry name" value="Sig_transdc_resp-reg_receiver"/>
</dbReference>
<dbReference type="InterPro" id="IPR018062">
    <property type="entry name" value="HTH_AraC-typ_CS"/>
</dbReference>
<keyword evidence="3 8" id="KW-0597">Phosphoprotein</keyword>
<evidence type="ECO:0000256" key="2">
    <source>
        <dbReference type="ARBA" id="ARBA00022490"/>
    </source>
</evidence>
<dbReference type="GO" id="GO:0005737">
    <property type="term" value="C:cytoplasm"/>
    <property type="evidence" value="ECO:0007669"/>
    <property type="project" value="UniProtKB-SubCell"/>
</dbReference>
<keyword evidence="7" id="KW-0804">Transcription</keyword>
<dbReference type="PROSITE" id="PS01124">
    <property type="entry name" value="HTH_ARAC_FAMILY_2"/>
    <property type="match status" value="1"/>
</dbReference>
<dbReference type="InterPro" id="IPR020449">
    <property type="entry name" value="Tscrpt_reg_AraC-type_HTH"/>
</dbReference>
<evidence type="ECO:0000256" key="6">
    <source>
        <dbReference type="ARBA" id="ARBA00023125"/>
    </source>
</evidence>
<comment type="caution">
    <text evidence="11">The sequence shown here is derived from an EMBL/GenBank/DDBJ whole genome shotgun (WGS) entry which is preliminary data.</text>
</comment>
<dbReference type="Pfam" id="PF12833">
    <property type="entry name" value="HTH_18"/>
    <property type="match status" value="1"/>
</dbReference>
<dbReference type="InterPro" id="IPR009057">
    <property type="entry name" value="Homeodomain-like_sf"/>
</dbReference>
<dbReference type="PROSITE" id="PS50110">
    <property type="entry name" value="RESPONSE_REGULATORY"/>
    <property type="match status" value="1"/>
</dbReference>
<dbReference type="RefSeq" id="WP_042409380.1">
    <property type="nucleotide sequence ID" value="NZ_BAWO01000030.1"/>
</dbReference>
<dbReference type="SMART" id="SM00448">
    <property type="entry name" value="REC"/>
    <property type="match status" value="1"/>
</dbReference>
<protein>
    <submittedName>
        <fullName evidence="11">Putative two-component response regulator</fullName>
    </submittedName>
</protein>
<evidence type="ECO:0000259" key="9">
    <source>
        <dbReference type="PROSITE" id="PS01124"/>
    </source>
</evidence>
<feature type="modified residue" description="4-aspartylphosphate" evidence="8">
    <location>
        <position position="57"/>
    </location>
</feature>
<dbReference type="InterPro" id="IPR018060">
    <property type="entry name" value="HTH_AraC"/>
</dbReference>
<feature type="domain" description="Response regulatory" evidence="10">
    <location>
        <begin position="5"/>
        <end position="122"/>
    </location>
</feature>
<feature type="domain" description="HTH araC/xylS-type" evidence="9">
    <location>
        <begin position="298"/>
        <end position="397"/>
    </location>
</feature>
<dbReference type="EMBL" id="BAWO01000030">
    <property type="protein sequence ID" value="GAJ39978.1"/>
    <property type="molecule type" value="Genomic_DNA"/>
</dbReference>
<dbReference type="SUPFAM" id="SSF46689">
    <property type="entry name" value="Homeodomain-like"/>
    <property type="match status" value="2"/>
</dbReference>
<evidence type="ECO:0000259" key="10">
    <source>
        <dbReference type="PROSITE" id="PS50110"/>
    </source>
</evidence>
<evidence type="ECO:0000313" key="12">
    <source>
        <dbReference type="Proteomes" id="UP000023561"/>
    </source>
</evidence>
<keyword evidence="4" id="KW-0902">Two-component regulatory system</keyword>
<gene>
    <name evidence="11" type="ORF">GCA01S_030_00590</name>
</gene>
<evidence type="ECO:0000256" key="1">
    <source>
        <dbReference type="ARBA" id="ARBA00004496"/>
    </source>
</evidence>
<organism evidence="11 12">
    <name type="scientific">Parageobacillus caldoxylosilyticus NBRC 107762</name>
    <dbReference type="NCBI Taxonomy" id="1220594"/>
    <lineage>
        <taxon>Bacteria</taxon>
        <taxon>Bacillati</taxon>
        <taxon>Bacillota</taxon>
        <taxon>Bacilli</taxon>
        <taxon>Bacillales</taxon>
        <taxon>Anoxybacillaceae</taxon>
        <taxon>Saccharococcus</taxon>
    </lineage>
</organism>
<dbReference type="GO" id="GO:0043565">
    <property type="term" value="F:sequence-specific DNA binding"/>
    <property type="evidence" value="ECO:0007669"/>
    <property type="project" value="InterPro"/>
</dbReference>
<dbReference type="PANTHER" id="PTHR42713:SF3">
    <property type="entry name" value="TRANSCRIPTIONAL REGULATORY PROTEIN HPTR"/>
    <property type="match status" value="1"/>
</dbReference>
<dbReference type="Gene3D" id="1.10.10.60">
    <property type="entry name" value="Homeodomain-like"/>
    <property type="match status" value="2"/>
</dbReference>
<evidence type="ECO:0000256" key="8">
    <source>
        <dbReference type="PROSITE-ProRule" id="PRU00169"/>
    </source>
</evidence>
<dbReference type="SUPFAM" id="SSF52172">
    <property type="entry name" value="CheY-like"/>
    <property type="match status" value="1"/>
</dbReference>
<dbReference type="Proteomes" id="UP000023561">
    <property type="component" value="Unassembled WGS sequence"/>
</dbReference>
<evidence type="ECO:0000256" key="5">
    <source>
        <dbReference type="ARBA" id="ARBA00023015"/>
    </source>
</evidence>
<proteinExistence type="predicted"/>
<dbReference type="PRINTS" id="PR00032">
    <property type="entry name" value="HTHARAC"/>
</dbReference>
<evidence type="ECO:0000256" key="7">
    <source>
        <dbReference type="ARBA" id="ARBA00023163"/>
    </source>
</evidence>
<keyword evidence="2" id="KW-0963">Cytoplasm</keyword>
<dbReference type="GO" id="GO:0000160">
    <property type="term" value="P:phosphorelay signal transduction system"/>
    <property type="evidence" value="ECO:0007669"/>
    <property type="project" value="UniProtKB-KW"/>
</dbReference>
<keyword evidence="5" id="KW-0805">Transcription regulation</keyword>
<name>A0A023DFI6_9BACL</name>
<dbReference type="CDD" id="cd17536">
    <property type="entry name" value="REC_YesN-like"/>
    <property type="match status" value="1"/>
</dbReference>
<dbReference type="InterPro" id="IPR011006">
    <property type="entry name" value="CheY-like_superfamily"/>
</dbReference>
<dbReference type="PANTHER" id="PTHR42713">
    <property type="entry name" value="HISTIDINE KINASE-RELATED"/>
    <property type="match status" value="1"/>
</dbReference>
<evidence type="ECO:0000256" key="4">
    <source>
        <dbReference type="ARBA" id="ARBA00023012"/>
    </source>
</evidence>
<reference evidence="11 12" key="1">
    <citation type="submission" date="2014-04" db="EMBL/GenBank/DDBJ databases">
        <title>Whole genome shotgun sequence of Geobacillus caldoxylosilyticus NBRC 107762.</title>
        <authorList>
            <person name="Hosoyama A."/>
            <person name="Hosoyama Y."/>
            <person name="Katano-Makiyama Y."/>
            <person name="Tsuchikane K."/>
            <person name="Ohji S."/>
            <person name="Ichikawa N."/>
            <person name="Yamazoe A."/>
            <person name="Fujita N."/>
        </authorList>
    </citation>
    <scope>NUCLEOTIDE SEQUENCE [LARGE SCALE GENOMIC DNA]</scope>
    <source>
        <strain evidence="11 12">NBRC 107762</strain>
    </source>
</reference>
<dbReference type="Gene3D" id="3.40.50.2300">
    <property type="match status" value="1"/>
</dbReference>
<evidence type="ECO:0000256" key="3">
    <source>
        <dbReference type="ARBA" id="ARBA00022553"/>
    </source>
</evidence>